<reference evidence="4" key="1">
    <citation type="submission" date="2018-12" db="EMBL/GenBank/DDBJ databases">
        <title>Bacillus chawlae sp. nov., Bacillus glennii sp. nov., and Bacillus saganii sp. nov. Isolated from the Vehicle Assembly Building at Kennedy Space Center where the Viking Spacecraft were Assembled.</title>
        <authorList>
            <person name="Seuylemezian A."/>
            <person name="Vaishampayan P."/>
        </authorList>
    </citation>
    <scope>NUCLEOTIDE SEQUENCE [LARGE SCALE GENOMIC DNA]</scope>
    <source>
        <strain evidence="4">DSM 13966</strain>
    </source>
</reference>
<dbReference type="SMART" id="SM00065">
    <property type="entry name" value="GAF"/>
    <property type="match status" value="1"/>
</dbReference>
<sequence>MSKLKTFILYIILAVVLSQTANLLRFRVSVLMNKLMITAASLILVQAFTFIFGSDHLKWTILLFIGIAGYSFNLKGGLAAAVLGFLIISLQTGSVELFLLPVYLLVGAGAGYAAHYLNHQKRDLHQWMNMLMKQSKHLQVFREVSTTMQSTLQQDLLLKVILTSVTAGHGLGFNRAMIFLSSSDLQSLKGVVGVGPMDVKRGYEVWEKISEDRLKLRDLIEHNFDSNFTDPELNSILQSLDIPFTEHNVFGQALSSQKPVIVNKIDRNDDSQVLIHELFQTDEFAVIPLINQGKNIGILLIDNIVNKRPITLSDTENILPLANQAAIALDHASLYERIEEMALRDGLTGLLNQRAFQNVLNEHFPFEGSGRGPLSLVIFDIDFFKVFNDKNGHLLGNEVLMKLARVIEESLRPGHFSFRFGGEEFVVLLPDTCLEGAGDIAEAIRWNVEKASFPGEETQPNGFLTVSMGTACTDHPDVTNKNELIDAADKALYKAKNAGRNIVVSYKEFVGID</sequence>
<protein>
    <submittedName>
        <fullName evidence="3">GGDEF domain-containing protein</fullName>
    </submittedName>
</protein>
<dbReference type="NCBIfam" id="TIGR00254">
    <property type="entry name" value="GGDEF"/>
    <property type="match status" value="1"/>
</dbReference>
<proteinExistence type="predicted"/>
<dbReference type="PROSITE" id="PS50887">
    <property type="entry name" value="GGDEF"/>
    <property type="match status" value="1"/>
</dbReference>
<dbReference type="GO" id="GO:0052621">
    <property type="term" value="F:diguanylate cyclase activity"/>
    <property type="evidence" value="ECO:0007669"/>
    <property type="project" value="TreeGrafter"/>
</dbReference>
<dbReference type="Pfam" id="PF13185">
    <property type="entry name" value="GAF_2"/>
    <property type="match status" value="1"/>
</dbReference>
<dbReference type="InterPro" id="IPR003018">
    <property type="entry name" value="GAF"/>
</dbReference>
<dbReference type="SMART" id="SM00267">
    <property type="entry name" value="GGDEF"/>
    <property type="match status" value="1"/>
</dbReference>
<dbReference type="PANTHER" id="PTHR45138">
    <property type="entry name" value="REGULATORY COMPONENTS OF SENSORY TRANSDUCTION SYSTEM"/>
    <property type="match status" value="1"/>
</dbReference>
<dbReference type="Gene3D" id="3.30.450.40">
    <property type="match status" value="1"/>
</dbReference>
<dbReference type="Gene3D" id="3.30.70.270">
    <property type="match status" value="1"/>
</dbReference>
<name>A0A427TM05_9BACI</name>
<dbReference type="InterPro" id="IPR043128">
    <property type="entry name" value="Rev_trsase/Diguanyl_cyclase"/>
</dbReference>
<dbReference type="GO" id="GO:0043709">
    <property type="term" value="P:cell adhesion involved in single-species biofilm formation"/>
    <property type="evidence" value="ECO:0007669"/>
    <property type="project" value="TreeGrafter"/>
</dbReference>
<dbReference type="InterPro" id="IPR029787">
    <property type="entry name" value="Nucleotide_cyclase"/>
</dbReference>
<dbReference type="AlphaFoldDB" id="A0A427TM05"/>
<dbReference type="RefSeq" id="WP_125481097.1">
    <property type="nucleotide sequence ID" value="NZ_RSFW01000019.1"/>
</dbReference>
<organism evidence="3 4">
    <name type="scientific">Mesobacillus subterraneus</name>
    <dbReference type="NCBI Taxonomy" id="285983"/>
    <lineage>
        <taxon>Bacteria</taxon>
        <taxon>Bacillati</taxon>
        <taxon>Bacillota</taxon>
        <taxon>Bacilli</taxon>
        <taxon>Bacillales</taxon>
        <taxon>Bacillaceae</taxon>
        <taxon>Mesobacillus</taxon>
    </lineage>
</organism>
<evidence type="ECO:0000313" key="4">
    <source>
        <dbReference type="Proteomes" id="UP000279911"/>
    </source>
</evidence>
<keyword evidence="1" id="KW-0812">Transmembrane</keyword>
<gene>
    <name evidence="3" type="ORF">EJA10_16325</name>
</gene>
<dbReference type="SUPFAM" id="SSF55073">
    <property type="entry name" value="Nucleotide cyclase"/>
    <property type="match status" value="1"/>
</dbReference>
<keyword evidence="1" id="KW-1133">Transmembrane helix</keyword>
<evidence type="ECO:0000256" key="1">
    <source>
        <dbReference type="SAM" id="Phobius"/>
    </source>
</evidence>
<dbReference type="InterPro" id="IPR050469">
    <property type="entry name" value="Diguanylate_Cyclase"/>
</dbReference>
<dbReference type="GO" id="GO:1902201">
    <property type="term" value="P:negative regulation of bacterial-type flagellum-dependent cell motility"/>
    <property type="evidence" value="ECO:0007669"/>
    <property type="project" value="TreeGrafter"/>
</dbReference>
<dbReference type="EMBL" id="RSFW01000019">
    <property type="protein sequence ID" value="RSD25378.1"/>
    <property type="molecule type" value="Genomic_DNA"/>
</dbReference>
<dbReference type="CDD" id="cd01949">
    <property type="entry name" value="GGDEF"/>
    <property type="match status" value="1"/>
</dbReference>
<evidence type="ECO:0000313" key="3">
    <source>
        <dbReference type="EMBL" id="RSD25378.1"/>
    </source>
</evidence>
<dbReference type="PANTHER" id="PTHR45138:SF9">
    <property type="entry name" value="DIGUANYLATE CYCLASE DGCM-RELATED"/>
    <property type="match status" value="1"/>
</dbReference>
<dbReference type="Pfam" id="PF00990">
    <property type="entry name" value="GGDEF"/>
    <property type="match status" value="1"/>
</dbReference>
<keyword evidence="1" id="KW-0472">Membrane</keyword>
<feature type="transmembrane region" description="Helical" evidence="1">
    <location>
        <begin position="100"/>
        <end position="118"/>
    </location>
</feature>
<evidence type="ECO:0000259" key="2">
    <source>
        <dbReference type="PROSITE" id="PS50887"/>
    </source>
</evidence>
<dbReference type="SUPFAM" id="SSF55781">
    <property type="entry name" value="GAF domain-like"/>
    <property type="match status" value="1"/>
</dbReference>
<comment type="caution">
    <text evidence="3">The sequence shown here is derived from an EMBL/GenBank/DDBJ whole genome shotgun (WGS) entry which is preliminary data.</text>
</comment>
<dbReference type="InterPro" id="IPR029016">
    <property type="entry name" value="GAF-like_dom_sf"/>
</dbReference>
<dbReference type="OrthoDB" id="9759607at2"/>
<dbReference type="InterPro" id="IPR000160">
    <property type="entry name" value="GGDEF_dom"/>
</dbReference>
<dbReference type="Proteomes" id="UP000279911">
    <property type="component" value="Unassembled WGS sequence"/>
</dbReference>
<feature type="transmembrane region" description="Helical" evidence="1">
    <location>
        <begin position="35"/>
        <end position="54"/>
    </location>
</feature>
<accession>A0A427TM05</accession>
<feature type="transmembrane region" description="Helical" evidence="1">
    <location>
        <begin position="61"/>
        <end position="88"/>
    </location>
</feature>
<feature type="domain" description="GGDEF" evidence="2">
    <location>
        <begin position="372"/>
        <end position="508"/>
    </location>
</feature>
<dbReference type="FunFam" id="3.30.70.270:FF:000001">
    <property type="entry name" value="Diguanylate cyclase domain protein"/>
    <property type="match status" value="1"/>
</dbReference>
<dbReference type="GO" id="GO:0005886">
    <property type="term" value="C:plasma membrane"/>
    <property type="evidence" value="ECO:0007669"/>
    <property type="project" value="TreeGrafter"/>
</dbReference>